<sequence>MSPWWQNYFNEAKELGIVVPSDAITFDTPISRYEVALFLYKFNIKYKMLSNLNNDRIANEIISTVEGSISTGINGKLKSNVYLDSNLLKR</sequence>
<accession>A0A1V5ZRF1</accession>
<gene>
    <name evidence="1" type="ORF">BWY04_00092</name>
</gene>
<dbReference type="EMBL" id="MWDB01000001">
    <property type="protein sequence ID" value="OQB42656.1"/>
    <property type="molecule type" value="Genomic_DNA"/>
</dbReference>
<evidence type="ECO:0000313" key="1">
    <source>
        <dbReference type="EMBL" id="OQB42656.1"/>
    </source>
</evidence>
<organism evidence="1">
    <name type="scientific">candidate division CPR1 bacterium ADurb.Bin160</name>
    <dbReference type="NCBI Taxonomy" id="1852826"/>
    <lineage>
        <taxon>Bacteria</taxon>
        <taxon>candidate division CPR1</taxon>
    </lineage>
</organism>
<name>A0A1V5ZRF1_9BACT</name>
<dbReference type="Proteomes" id="UP000485621">
    <property type="component" value="Unassembled WGS sequence"/>
</dbReference>
<protein>
    <recommendedName>
        <fullName evidence="2">SLH domain-containing protein</fullName>
    </recommendedName>
</protein>
<proteinExistence type="predicted"/>
<dbReference type="AlphaFoldDB" id="A0A1V5ZRF1"/>
<evidence type="ECO:0008006" key="2">
    <source>
        <dbReference type="Google" id="ProtNLM"/>
    </source>
</evidence>
<comment type="caution">
    <text evidence="1">The sequence shown here is derived from an EMBL/GenBank/DDBJ whole genome shotgun (WGS) entry which is preliminary data.</text>
</comment>
<reference evidence="1" key="1">
    <citation type="submission" date="2017-02" db="EMBL/GenBank/DDBJ databases">
        <title>Delving into the versatile metabolic prowess of the omnipresent phylum Bacteroidetes.</title>
        <authorList>
            <person name="Nobu M.K."/>
            <person name="Mei R."/>
            <person name="Narihiro T."/>
            <person name="Kuroda K."/>
            <person name="Liu W.-T."/>
        </authorList>
    </citation>
    <scope>NUCLEOTIDE SEQUENCE</scope>
    <source>
        <strain evidence="1">ADurb.Bin160</strain>
    </source>
</reference>